<dbReference type="GO" id="GO:0016705">
    <property type="term" value="F:oxidoreductase activity, acting on paired donors, with incorporation or reduction of molecular oxygen"/>
    <property type="evidence" value="ECO:0007669"/>
    <property type="project" value="InterPro"/>
</dbReference>
<dbReference type="PROSITE" id="PS51375">
    <property type="entry name" value="PPR"/>
    <property type="match status" value="1"/>
</dbReference>
<feature type="repeat" description="PPR" evidence="8">
    <location>
        <begin position="449"/>
        <end position="483"/>
    </location>
</feature>
<dbReference type="OrthoDB" id="1470350at2759"/>
<evidence type="ECO:0000256" key="2">
    <source>
        <dbReference type="ARBA" id="ARBA00022617"/>
    </source>
</evidence>
<evidence type="ECO:0000256" key="6">
    <source>
        <dbReference type="ARBA" id="ARBA00023004"/>
    </source>
</evidence>
<dbReference type="Pfam" id="PF01535">
    <property type="entry name" value="PPR"/>
    <property type="match status" value="1"/>
</dbReference>
<evidence type="ECO:0000256" key="8">
    <source>
        <dbReference type="PROSITE-ProRule" id="PRU00708"/>
    </source>
</evidence>
<keyword evidence="11" id="KW-1185">Reference proteome</keyword>
<evidence type="ECO:0008006" key="12">
    <source>
        <dbReference type="Google" id="ProtNLM"/>
    </source>
</evidence>
<evidence type="ECO:0000256" key="4">
    <source>
        <dbReference type="ARBA" id="ARBA00022737"/>
    </source>
</evidence>
<comment type="similarity">
    <text evidence="1 9">Belongs to the cytochrome P450 family.</text>
</comment>
<keyword evidence="9" id="KW-0503">Monooxygenase</keyword>
<dbReference type="InterPro" id="IPR017972">
    <property type="entry name" value="Cyt_P450_CS"/>
</dbReference>
<dbReference type="PANTHER" id="PTHR47955">
    <property type="entry name" value="CYTOCHROME P450 FAMILY 71 PROTEIN"/>
    <property type="match status" value="1"/>
</dbReference>
<evidence type="ECO:0000256" key="9">
    <source>
        <dbReference type="RuleBase" id="RU000461"/>
    </source>
</evidence>
<keyword evidence="5 9" id="KW-0560">Oxidoreductase</keyword>
<dbReference type="GO" id="GO:0020037">
    <property type="term" value="F:heme binding"/>
    <property type="evidence" value="ECO:0007669"/>
    <property type="project" value="InterPro"/>
</dbReference>
<keyword evidence="2 7" id="KW-0349">Heme</keyword>
<dbReference type="PRINTS" id="PR00463">
    <property type="entry name" value="EP450I"/>
</dbReference>
<dbReference type="GO" id="GO:0005506">
    <property type="term" value="F:iron ion binding"/>
    <property type="evidence" value="ECO:0007669"/>
    <property type="project" value="InterPro"/>
</dbReference>
<comment type="caution">
    <text evidence="10">The sequence shown here is derived from an EMBL/GenBank/DDBJ whole genome shotgun (WGS) entry which is preliminary data.</text>
</comment>
<dbReference type="Pfam" id="PF00067">
    <property type="entry name" value="p450"/>
    <property type="match status" value="3"/>
</dbReference>
<organism evidence="10 11">
    <name type="scientific">Acer yangbiense</name>
    <dbReference type="NCBI Taxonomy" id="1000413"/>
    <lineage>
        <taxon>Eukaryota</taxon>
        <taxon>Viridiplantae</taxon>
        <taxon>Streptophyta</taxon>
        <taxon>Embryophyta</taxon>
        <taxon>Tracheophyta</taxon>
        <taxon>Spermatophyta</taxon>
        <taxon>Magnoliopsida</taxon>
        <taxon>eudicotyledons</taxon>
        <taxon>Gunneridae</taxon>
        <taxon>Pentapetalae</taxon>
        <taxon>rosids</taxon>
        <taxon>malvids</taxon>
        <taxon>Sapindales</taxon>
        <taxon>Sapindaceae</taxon>
        <taxon>Hippocastanoideae</taxon>
        <taxon>Acereae</taxon>
        <taxon>Acer</taxon>
    </lineage>
</organism>
<dbReference type="SUPFAM" id="SSF48264">
    <property type="entry name" value="Cytochrome P450"/>
    <property type="match status" value="2"/>
</dbReference>
<accession>A0A5C7I9J3</accession>
<dbReference type="Gene3D" id="1.10.630.10">
    <property type="entry name" value="Cytochrome P450"/>
    <property type="match status" value="3"/>
</dbReference>
<evidence type="ECO:0000313" key="11">
    <source>
        <dbReference type="Proteomes" id="UP000323000"/>
    </source>
</evidence>
<keyword evidence="3 7" id="KW-0479">Metal-binding</keyword>
<protein>
    <recommendedName>
        <fullName evidence="12">Cytochrome P450</fullName>
    </recommendedName>
</protein>
<dbReference type="InterPro" id="IPR011990">
    <property type="entry name" value="TPR-like_helical_dom_sf"/>
</dbReference>
<dbReference type="InterPro" id="IPR001128">
    <property type="entry name" value="Cyt_P450"/>
</dbReference>
<dbReference type="PANTHER" id="PTHR47955:SF8">
    <property type="entry name" value="CYTOCHROME P450 71D11-LIKE"/>
    <property type="match status" value="1"/>
</dbReference>
<dbReference type="InterPro" id="IPR002885">
    <property type="entry name" value="PPR_rpt"/>
</dbReference>
<evidence type="ECO:0000256" key="5">
    <source>
        <dbReference type="ARBA" id="ARBA00023002"/>
    </source>
</evidence>
<sequence>MDLEFSTPSFLFSSLLFLILVLNIRKRFKNNGRSINLPPGPWKLPIIGNLHQLLGALPHYQLRDLARKYGPLMHLQIGELSTVVVSSVEFAEQVMKTHDVIFASRPYNPAANFLSYNSTDIIFSPYGDYWRKLRKLCTLELLSKKRVQSFRSIREEEALNLINRIASTAAGSPVNLTDKVYLFTCGVTSRAAFGKKCKDQEEFLSAVNETGKLLGGFNIEDLFPSINMLLRWISGIRSRLEKLHHATDRILENIINEHNNQGKTTTADVGKSNDEENHEDLVDVLLKVQQDGDIKLTIDNIKAVIWVSIFTSCSFYVSNSPLSMQSSGDPKNWSEPESFVPERFIDSPLDYNGTHFEYLPFGAGRRMCPGMSFGLANIEIALAMLLYHFDWKLPNEMMKQEEDLNMTERKPAPYIRSFTNLFTALAKNNHHHTVISLFKRLNSTKLLPDLIILSVLLNCLCNIGRVSDGFVVFGRILRLGFSPYAVTFTSLIKGNTSAALKLHEQMVQGNGENGVICRPDIVSYNSMINGRDPKNWSEPERFIPERFIDSPLDYNGTHFEYLPFGAGRRMCPGTSFGLANIEIALAMLFYHFDWKLPNEMMKQEEDSNMTEVFGITVKRKDDLCLIPIPYHPSM</sequence>
<evidence type="ECO:0000256" key="1">
    <source>
        <dbReference type="ARBA" id="ARBA00010617"/>
    </source>
</evidence>
<dbReference type="AlphaFoldDB" id="A0A5C7I9J3"/>
<dbReference type="InterPro" id="IPR036396">
    <property type="entry name" value="Cyt_P450_sf"/>
</dbReference>
<dbReference type="NCBIfam" id="TIGR00756">
    <property type="entry name" value="PPR"/>
    <property type="match status" value="1"/>
</dbReference>
<dbReference type="PROSITE" id="PS00086">
    <property type="entry name" value="CYTOCHROME_P450"/>
    <property type="match status" value="2"/>
</dbReference>
<comment type="cofactor">
    <cofactor evidence="7">
        <name>heme</name>
        <dbReference type="ChEBI" id="CHEBI:30413"/>
    </cofactor>
</comment>
<dbReference type="InterPro" id="IPR002401">
    <property type="entry name" value="Cyt_P450_E_grp-I"/>
</dbReference>
<evidence type="ECO:0000313" key="10">
    <source>
        <dbReference type="EMBL" id="TXG65885.1"/>
    </source>
</evidence>
<feature type="binding site" description="axial binding residue" evidence="7">
    <location>
        <position position="368"/>
    </location>
    <ligand>
        <name>heme</name>
        <dbReference type="ChEBI" id="CHEBI:30413"/>
    </ligand>
    <ligandPart>
        <name>Fe</name>
        <dbReference type="ChEBI" id="CHEBI:18248"/>
    </ligandPart>
</feature>
<dbReference type="EMBL" id="VAHF01000003">
    <property type="protein sequence ID" value="TXG65885.1"/>
    <property type="molecule type" value="Genomic_DNA"/>
</dbReference>
<evidence type="ECO:0000256" key="3">
    <source>
        <dbReference type="ARBA" id="ARBA00022723"/>
    </source>
</evidence>
<keyword evidence="4" id="KW-0677">Repeat</keyword>
<dbReference type="GO" id="GO:0004497">
    <property type="term" value="F:monooxygenase activity"/>
    <property type="evidence" value="ECO:0007669"/>
    <property type="project" value="UniProtKB-KW"/>
</dbReference>
<reference evidence="11" key="1">
    <citation type="journal article" date="2019" name="Gigascience">
        <title>De novo genome assembly of the endangered Acer yangbiense, a plant species with extremely small populations endemic to Yunnan Province, China.</title>
        <authorList>
            <person name="Yang J."/>
            <person name="Wariss H.M."/>
            <person name="Tao L."/>
            <person name="Zhang R."/>
            <person name="Yun Q."/>
            <person name="Hollingsworth P."/>
            <person name="Dao Z."/>
            <person name="Luo G."/>
            <person name="Guo H."/>
            <person name="Ma Y."/>
            <person name="Sun W."/>
        </authorList>
    </citation>
    <scope>NUCLEOTIDE SEQUENCE [LARGE SCALE GENOMIC DNA]</scope>
    <source>
        <strain evidence="11">cv. Malutang</strain>
    </source>
</reference>
<dbReference type="Proteomes" id="UP000323000">
    <property type="component" value="Chromosome 3"/>
</dbReference>
<keyword evidence="6 7" id="KW-0408">Iron</keyword>
<gene>
    <name evidence="10" type="ORF">EZV62_007160</name>
</gene>
<proteinExistence type="inferred from homology"/>
<dbReference type="Gene3D" id="1.25.40.10">
    <property type="entry name" value="Tetratricopeptide repeat domain"/>
    <property type="match status" value="1"/>
</dbReference>
<evidence type="ECO:0000256" key="7">
    <source>
        <dbReference type="PIRSR" id="PIRSR602401-1"/>
    </source>
</evidence>
<name>A0A5C7I9J3_9ROSI</name>